<comment type="caution">
    <text evidence="3">The sequence shown here is derived from an EMBL/GenBank/DDBJ whole genome shotgun (WGS) entry which is preliminary data.</text>
</comment>
<dbReference type="InterPro" id="IPR014001">
    <property type="entry name" value="Helicase_ATP-bd"/>
</dbReference>
<dbReference type="PANTHER" id="PTHR47396:SF1">
    <property type="entry name" value="ATP-DEPENDENT HELICASE IRC3-RELATED"/>
    <property type="match status" value="1"/>
</dbReference>
<dbReference type="GO" id="GO:0005524">
    <property type="term" value="F:ATP binding"/>
    <property type="evidence" value="ECO:0007669"/>
    <property type="project" value="InterPro"/>
</dbReference>
<dbReference type="RefSeq" id="WP_303549701.1">
    <property type="nucleotide sequence ID" value="NZ_JAUOPG010000004.1"/>
</dbReference>
<dbReference type="InterPro" id="IPR013670">
    <property type="entry name" value="EcoEI_R_C_dom"/>
</dbReference>
<accession>A0AAW7XK57</accession>
<dbReference type="EMBL" id="JAUOPG010000004">
    <property type="protein sequence ID" value="MDO6453442.1"/>
    <property type="molecule type" value="Genomic_DNA"/>
</dbReference>
<name>A0AAW7XK57_9GAMM</name>
<dbReference type="SUPFAM" id="SSF52540">
    <property type="entry name" value="P-loop containing nucleoside triphosphate hydrolases"/>
    <property type="match status" value="2"/>
</dbReference>
<proteinExistence type="predicted"/>
<dbReference type="InterPro" id="IPR006935">
    <property type="entry name" value="Helicase/UvrB_N"/>
</dbReference>
<dbReference type="InterPro" id="IPR050742">
    <property type="entry name" value="Helicase_Restrict-Modif_Enz"/>
</dbReference>
<dbReference type="Proteomes" id="UP001169862">
    <property type="component" value="Unassembled WGS sequence"/>
</dbReference>
<dbReference type="CDD" id="cd18032">
    <property type="entry name" value="DEXHc_RE_I_III_res"/>
    <property type="match status" value="1"/>
</dbReference>
<dbReference type="Pfam" id="PF04851">
    <property type="entry name" value="ResIII"/>
    <property type="match status" value="1"/>
</dbReference>
<dbReference type="Pfam" id="PF08463">
    <property type="entry name" value="EcoEI_R_C"/>
    <property type="match status" value="1"/>
</dbReference>
<dbReference type="InterPro" id="IPR027417">
    <property type="entry name" value="P-loop_NTPase"/>
</dbReference>
<dbReference type="AlphaFoldDB" id="A0AAW7XK57"/>
<dbReference type="SMART" id="SM00487">
    <property type="entry name" value="DEXDc"/>
    <property type="match status" value="1"/>
</dbReference>
<protein>
    <submittedName>
        <fullName evidence="3">Type I restriction-modification enzyme R subunit C-terminal domain-containing protein</fullName>
    </submittedName>
</protein>
<dbReference type="GO" id="GO:0005829">
    <property type="term" value="C:cytosol"/>
    <property type="evidence" value="ECO:0007669"/>
    <property type="project" value="TreeGrafter"/>
</dbReference>
<evidence type="ECO:0000256" key="1">
    <source>
        <dbReference type="SAM" id="MobiDB-lite"/>
    </source>
</evidence>
<dbReference type="GO" id="GO:0003677">
    <property type="term" value="F:DNA binding"/>
    <property type="evidence" value="ECO:0007669"/>
    <property type="project" value="InterPro"/>
</dbReference>
<dbReference type="GO" id="GO:0016787">
    <property type="term" value="F:hydrolase activity"/>
    <property type="evidence" value="ECO:0007669"/>
    <property type="project" value="InterPro"/>
</dbReference>
<organism evidence="3 4">
    <name type="scientific">Neptunomonas phycophila</name>
    <dbReference type="NCBI Taxonomy" id="1572645"/>
    <lineage>
        <taxon>Bacteria</taxon>
        <taxon>Pseudomonadati</taxon>
        <taxon>Pseudomonadota</taxon>
        <taxon>Gammaproteobacteria</taxon>
        <taxon>Oceanospirillales</taxon>
        <taxon>Oceanospirillaceae</taxon>
        <taxon>Neptunomonas</taxon>
    </lineage>
</organism>
<dbReference type="GO" id="GO:0006304">
    <property type="term" value="P:DNA modification"/>
    <property type="evidence" value="ECO:0007669"/>
    <property type="project" value="InterPro"/>
</dbReference>
<dbReference type="PANTHER" id="PTHR47396">
    <property type="entry name" value="TYPE I RESTRICTION ENZYME ECOKI R PROTEIN"/>
    <property type="match status" value="1"/>
</dbReference>
<feature type="domain" description="Helicase ATP-binding" evidence="2">
    <location>
        <begin position="177"/>
        <end position="368"/>
    </location>
</feature>
<sequence>MVNQNPEQRARDAIDGLLQQAGWVVQDKQKIDFSASLGVAVREYQTDVGPADYVLFVDKQAVGVIEAKPESWGERITTVEDQSQGYAFATLKWVNNKEPLRFVYESTGVITRFTDGLDPKARSREVFSFHRPETLQQWVRGAVFSNKSFRGRLQDFPPLKTEGLRDCQITAITNLEASLKDNRPRALVQMATGSGKTFTAITSSYRLLKEPVSANRILFLVDTKNLGEQAEQEFMSFVPNDDNRKFTELYTVQRLRSQHIAPDAQVYISTIQRMYSILRDQTLDEAAEEENPAEQYIKRKDPLPVVYNEKVPPEFFDVIIIDECHRSIYNLWRQVLEYFDAYLVGLTATPDNRTYGFFNKNVVSEYDHEKAVADGVNVGNEIFVIETEKTKQGGQIKAEQQVERRERTTRRKRWEAQDQDETYSAKQLDRDIVNPDQIRTVIRSFKNSLPTIFPGRLRKDDTYEVPKTLIFAKTDSHADDIIQTVREEFGESNQFCKKVTYRVAHDKVDKDGNVIEKGEDPKSVLAQFRNDYYPRIAVTVDMIATGTDVKALECLLFMRDVKSKNYFEQMKGRGTRTLDKDALQKVTPTASSAKTHYVIVDAIGVTKSVKTASQPLITKPSVPLKDLAMGVMMGASDSDTVSSLAGRLARLDKQLDDKERARISEKAGGVPLLTIVGELFNAIDGDRVEQRALEIVKQPIGTDPGDAARDQAQSELVSEVANVFNGELIELIDTIRRDKEQTIVHDDLDSVLKAEWAGETSENAKALTQEFAEYLQDNIDEIDALSIYFNTPARRSEVTYQQIKALLDKLKQERPKLAPIRIWQAYAHLDNSAPDRKANDNPLTDLTALVALIRRVSGLDSQITPFSTTVRKNFQDWIMTYHAGSNEKFNEQQMHWLQAIRDHIASSCHFEKDDLDMTPFDAKGGLMGMYQQFGDKMDWVIEQLNRELVA</sequence>
<dbReference type="PROSITE" id="PS51192">
    <property type="entry name" value="HELICASE_ATP_BIND_1"/>
    <property type="match status" value="1"/>
</dbReference>
<reference evidence="3" key="1">
    <citation type="submission" date="2023-07" db="EMBL/GenBank/DDBJ databases">
        <title>Genome content predicts the carbon catabolic preferences of heterotrophic bacteria.</title>
        <authorList>
            <person name="Gralka M."/>
        </authorList>
    </citation>
    <scope>NUCLEOTIDE SEQUENCE</scope>
    <source>
        <strain evidence="3">I2M16</strain>
    </source>
</reference>
<evidence type="ECO:0000313" key="3">
    <source>
        <dbReference type="EMBL" id="MDO6453442.1"/>
    </source>
</evidence>
<dbReference type="CDD" id="cd18799">
    <property type="entry name" value="SF2_C_EcoAI-like"/>
    <property type="match status" value="1"/>
</dbReference>
<dbReference type="Gene3D" id="3.40.50.300">
    <property type="entry name" value="P-loop containing nucleotide triphosphate hydrolases"/>
    <property type="match status" value="2"/>
</dbReference>
<evidence type="ECO:0000259" key="2">
    <source>
        <dbReference type="PROSITE" id="PS51192"/>
    </source>
</evidence>
<evidence type="ECO:0000313" key="4">
    <source>
        <dbReference type="Proteomes" id="UP001169862"/>
    </source>
</evidence>
<feature type="region of interest" description="Disordered" evidence="1">
    <location>
        <begin position="395"/>
        <end position="420"/>
    </location>
</feature>
<gene>
    <name evidence="3" type="ORF">Q4490_07675</name>
</gene>